<evidence type="ECO:0000313" key="3">
    <source>
        <dbReference type="Proteomes" id="UP001597318"/>
    </source>
</evidence>
<dbReference type="Gene3D" id="3.60.15.10">
    <property type="entry name" value="Ribonuclease Z/Hydroxyacylglutathione hydrolase-like"/>
    <property type="match status" value="1"/>
</dbReference>
<reference evidence="3" key="1">
    <citation type="journal article" date="2019" name="Int. J. Syst. Evol. Microbiol.">
        <title>The Global Catalogue of Microorganisms (GCM) 10K type strain sequencing project: providing services to taxonomists for standard genome sequencing and annotation.</title>
        <authorList>
            <consortium name="The Broad Institute Genomics Platform"/>
            <consortium name="The Broad Institute Genome Sequencing Center for Infectious Disease"/>
            <person name="Wu L."/>
            <person name="Ma J."/>
        </authorList>
    </citation>
    <scope>NUCLEOTIDE SEQUENCE [LARGE SCALE GENOMIC DNA]</scope>
    <source>
        <strain evidence="3">CGMCC 1.15474</strain>
    </source>
</reference>
<feature type="domain" description="Metallo-beta-lactamase" evidence="1">
    <location>
        <begin position="47"/>
        <end position="248"/>
    </location>
</feature>
<accession>A0ABW5BQJ7</accession>
<dbReference type="InterPro" id="IPR001279">
    <property type="entry name" value="Metallo-B-lactamas"/>
</dbReference>
<dbReference type="PANTHER" id="PTHR42663">
    <property type="entry name" value="HYDROLASE C777.06C-RELATED-RELATED"/>
    <property type="match status" value="1"/>
</dbReference>
<dbReference type="SUPFAM" id="SSF56281">
    <property type="entry name" value="Metallo-hydrolase/oxidoreductase"/>
    <property type="match status" value="1"/>
</dbReference>
<keyword evidence="3" id="KW-1185">Reference proteome</keyword>
<comment type="caution">
    <text evidence="2">The sequence shown here is derived from an EMBL/GenBank/DDBJ whole genome shotgun (WGS) entry which is preliminary data.</text>
</comment>
<dbReference type="InterPro" id="IPR036866">
    <property type="entry name" value="RibonucZ/Hydroxyglut_hydro"/>
</dbReference>
<gene>
    <name evidence="2" type="ORF">ACFSKK_00740</name>
</gene>
<dbReference type="PANTHER" id="PTHR42663:SF12">
    <property type="entry name" value="ATP-BINDING PROTEIN PHNP"/>
    <property type="match status" value="1"/>
</dbReference>
<evidence type="ECO:0000313" key="2">
    <source>
        <dbReference type="EMBL" id="MFD2212232.1"/>
    </source>
</evidence>
<protein>
    <submittedName>
        <fullName evidence="2">MBL fold metallo-hydrolase</fullName>
    </submittedName>
</protein>
<dbReference type="Proteomes" id="UP001597318">
    <property type="component" value="Unassembled WGS sequence"/>
</dbReference>
<sequence length="284" mass="32495">MIIEFLGTGGAITIPRPLCNCHVCSEARDKGVPYSRMGPSIFVHGPNLLIDTPEDIYHQINRSTINEINGIIYSHWHPDHVMGRRIIESLSADWINDPPQHKKIDIYLPDQVDKDFKTFLGSGDHLNFFEYQGFADLKRLKDGESFTLNGTKISPFRLAEDYVYALILESENKKVLIAMDELNNWKPYEEVIDLDLAILPVGIFEFHPLTGERLMPEDHPVFKEEATFTETLEIVKILNAKKVLLTHIEEPNGLSFHDFKELEVKLQDSGINVEFAHDTQIIKV</sequence>
<organism evidence="2 3">
    <name type="scientific">Metabacillus endolithicus</name>
    <dbReference type="NCBI Taxonomy" id="1535204"/>
    <lineage>
        <taxon>Bacteria</taxon>
        <taxon>Bacillati</taxon>
        <taxon>Bacillota</taxon>
        <taxon>Bacilli</taxon>
        <taxon>Bacillales</taxon>
        <taxon>Bacillaceae</taxon>
        <taxon>Metabacillus</taxon>
    </lineage>
</organism>
<dbReference type="RefSeq" id="WP_247342797.1">
    <property type="nucleotide sequence ID" value="NZ_CP095550.1"/>
</dbReference>
<dbReference type="Pfam" id="PF12706">
    <property type="entry name" value="Lactamase_B_2"/>
    <property type="match status" value="1"/>
</dbReference>
<dbReference type="EMBL" id="JBHUIK010000001">
    <property type="protein sequence ID" value="MFD2212232.1"/>
    <property type="molecule type" value="Genomic_DNA"/>
</dbReference>
<name>A0ABW5BQJ7_9BACI</name>
<proteinExistence type="predicted"/>
<evidence type="ECO:0000259" key="1">
    <source>
        <dbReference type="Pfam" id="PF12706"/>
    </source>
</evidence>